<evidence type="ECO:0008006" key="4">
    <source>
        <dbReference type="Google" id="ProtNLM"/>
    </source>
</evidence>
<reference evidence="2 3" key="1">
    <citation type="submission" date="2024-02" db="EMBL/GenBank/DDBJ databases">
        <authorList>
            <person name="Daric V."/>
            <person name="Darras S."/>
        </authorList>
    </citation>
    <scope>NUCLEOTIDE SEQUENCE [LARGE SCALE GENOMIC DNA]</scope>
</reference>
<dbReference type="InterPro" id="IPR010487">
    <property type="entry name" value="NGRN/Rrg9"/>
</dbReference>
<comment type="caution">
    <text evidence="2">The sequence shown here is derived from an EMBL/GenBank/DDBJ whole genome shotgun (WGS) entry which is preliminary data.</text>
</comment>
<evidence type="ECO:0000313" key="2">
    <source>
        <dbReference type="EMBL" id="CAK8694812.1"/>
    </source>
</evidence>
<organism evidence="2 3">
    <name type="scientific">Clavelina lepadiformis</name>
    <name type="common">Light-bulb sea squirt</name>
    <name type="synonym">Ascidia lepadiformis</name>
    <dbReference type="NCBI Taxonomy" id="159417"/>
    <lineage>
        <taxon>Eukaryota</taxon>
        <taxon>Metazoa</taxon>
        <taxon>Chordata</taxon>
        <taxon>Tunicata</taxon>
        <taxon>Ascidiacea</taxon>
        <taxon>Aplousobranchia</taxon>
        <taxon>Clavelinidae</taxon>
        <taxon>Clavelina</taxon>
    </lineage>
</organism>
<dbReference type="PANTHER" id="PTHR13475:SF3">
    <property type="entry name" value="NEUGRIN"/>
    <property type="match status" value="1"/>
</dbReference>
<name>A0ABP0GT94_CLALP</name>
<protein>
    <recommendedName>
        <fullName evidence="4">Neugrin</fullName>
    </recommendedName>
</protein>
<sequence length="337" mass="39912">MFRKELRNFLLQISGKQKLDLCTIAFASIKRQPFSSSLVMLKKKQKFYNRYIEEYKPRIDYSFVDPLLEKTESKWLTDVEEDEPDYKNTIIREARRRRNIYEWKKMGKSMENKSYKRTFTTEQMAHVRFLHEENPELWTQSHLAMSFNVEPEVIRRILKSKFVPKPNVAEFQNQTVMEKSVKKLLPGQAEGDVKSYLATISADMTSDSTVDDKIINEIRCNPWFKSFDKSKDQDYLEIELIEEEDDAIELLTDEEHEDEHFCELYDDPEELEDDSDEYSDCEELSDNVSVDDNDTYEVNSNSETDDSIESQDDNLTITSNDNIHFYDNDGRFVYKIP</sequence>
<dbReference type="PANTHER" id="PTHR13475">
    <property type="entry name" value="NEUGRIN"/>
    <property type="match status" value="1"/>
</dbReference>
<evidence type="ECO:0000256" key="1">
    <source>
        <dbReference type="SAM" id="MobiDB-lite"/>
    </source>
</evidence>
<gene>
    <name evidence="2" type="ORF">CVLEPA_LOCUS28145</name>
</gene>
<evidence type="ECO:0000313" key="3">
    <source>
        <dbReference type="Proteomes" id="UP001642483"/>
    </source>
</evidence>
<feature type="region of interest" description="Disordered" evidence="1">
    <location>
        <begin position="269"/>
        <end position="313"/>
    </location>
</feature>
<feature type="compositionally biased region" description="Acidic residues" evidence="1">
    <location>
        <begin position="269"/>
        <end position="295"/>
    </location>
</feature>
<dbReference type="EMBL" id="CAWYQH010000141">
    <property type="protein sequence ID" value="CAK8694812.1"/>
    <property type="molecule type" value="Genomic_DNA"/>
</dbReference>
<keyword evidence="3" id="KW-1185">Reference proteome</keyword>
<dbReference type="Pfam" id="PF06413">
    <property type="entry name" value="Neugrin"/>
    <property type="match status" value="1"/>
</dbReference>
<proteinExistence type="predicted"/>
<feature type="compositionally biased region" description="Acidic residues" evidence="1">
    <location>
        <begin position="303"/>
        <end position="312"/>
    </location>
</feature>
<dbReference type="Proteomes" id="UP001642483">
    <property type="component" value="Unassembled WGS sequence"/>
</dbReference>
<accession>A0ABP0GT94</accession>